<organism evidence="3 4">
    <name type="scientific">Globodera rostochiensis</name>
    <name type="common">Golden nematode worm</name>
    <name type="synonym">Heterodera rostochiensis</name>
    <dbReference type="NCBI Taxonomy" id="31243"/>
    <lineage>
        <taxon>Eukaryota</taxon>
        <taxon>Metazoa</taxon>
        <taxon>Ecdysozoa</taxon>
        <taxon>Nematoda</taxon>
        <taxon>Chromadorea</taxon>
        <taxon>Rhabditida</taxon>
        <taxon>Tylenchina</taxon>
        <taxon>Tylenchomorpha</taxon>
        <taxon>Tylenchoidea</taxon>
        <taxon>Heteroderidae</taxon>
        <taxon>Heteroderinae</taxon>
        <taxon>Globodera</taxon>
    </lineage>
</organism>
<evidence type="ECO:0000313" key="3">
    <source>
        <dbReference type="Proteomes" id="UP000887572"/>
    </source>
</evidence>
<feature type="region of interest" description="Disordered" evidence="1">
    <location>
        <begin position="200"/>
        <end position="226"/>
    </location>
</feature>
<evidence type="ECO:0000256" key="2">
    <source>
        <dbReference type="SAM" id="SignalP"/>
    </source>
</evidence>
<accession>A0A914I0P4</accession>
<dbReference type="WBParaSite" id="Gr19_v10_g6406.t1">
    <property type="protein sequence ID" value="Gr19_v10_g6406.t1"/>
    <property type="gene ID" value="Gr19_v10_g6406"/>
</dbReference>
<reference evidence="4" key="1">
    <citation type="submission" date="2022-11" db="UniProtKB">
        <authorList>
            <consortium name="WormBaseParasite"/>
        </authorList>
    </citation>
    <scope>IDENTIFICATION</scope>
</reference>
<dbReference type="Proteomes" id="UP000887572">
    <property type="component" value="Unplaced"/>
</dbReference>
<keyword evidence="3" id="KW-1185">Reference proteome</keyword>
<protein>
    <submittedName>
        <fullName evidence="4">Uncharacterized protein</fullName>
    </submittedName>
</protein>
<feature type="compositionally biased region" description="Polar residues" evidence="1">
    <location>
        <begin position="200"/>
        <end position="209"/>
    </location>
</feature>
<sequence length="226" mass="25260">MLLPAVFLLASTIFVFNCANNAKWPDEIHPNSADYNPNKLLAEFKKMTNSLLDAGGKAAEENVLAKGCQIIQKLHNHPKYKTVIEEHSEFAQLQQSVAKVCNNKWDDNSNSQLIETFANTGTPILAQLRLEEQQLFQNNASGQNVKKELLELGGLVAKLCLSVLPEGHPWKSGLKELLGDKVHLLPSELVQFLTSKTNSMTEQQQQQLGSPKAYHRRMRRADSGRT</sequence>
<evidence type="ECO:0000313" key="4">
    <source>
        <dbReference type="WBParaSite" id="Gr19_v10_g6406.t1"/>
    </source>
</evidence>
<name>A0A914I0P4_GLORO</name>
<dbReference type="AlphaFoldDB" id="A0A914I0P4"/>
<keyword evidence="2" id="KW-0732">Signal</keyword>
<evidence type="ECO:0000256" key="1">
    <source>
        <dbReference type="SAM" id="MobiDB-lite"/>
    </source>
</evidence>
<proteinExistence type="predicted"/>
<feature type="chain" id="PRO_5037287412" evidence="2">
    <location>
        <begin position="19"/>
        <end position="226"/>
    </location>
</feature>
<feature type="signal peptide" evidence="2">
    <location>
        <begin position="1"/>
        <end position="18"/>
    </location>
</feature>